<evidence type="ECO:0008006" key="5">
    <source>
        <dbReference type="Google" id="ProtNLM"/>
    </source>
</evidence>
<dbReference type="AlphaFoldDB" id="A0A9D4LTD5"/>
<evidence type="ECO:0000313" key="3">
    <source>
        <dbReference type="EMBL" id="KAH3863860.1"/>
    </source>
</evidence>
<keyword evidence="1" id="KW-0472">Membrane</keyword>
<accession>A0A9D4LTD5</accession>
<keyword evidence="1" id="KW-0812">Transmembrane</keyword>
<sequence>MFALRTICHACLCSAVHVLFPQVCFEDQLSGIVHVIQFMFYCHMFALRTICHAHVHVLLPQVCFEDQLSVEALKVHLRTHLADNTLKCLLCHFNCDNKEDFESHMFMQHDVQLKVLEQIFSRTFHMILLILYCLDTHFYLFVVH</sequence>
<gene>
    <name evidence="3" type="ORF">DPMN_026863</name>
</gene>
<keyword evidence="1" id="KW-1133">Transmembrane helix</keyword>
<comment type="caution">
    <text evidence="3">The sequence shown here is derived from an EMBL/GenBank/DDBJ whole genome shotgun (WGS) entry which is preliminary data.</text>
</comment>
<dbReference type="Proteomes" id="UP000828390">
    <property type="component" value="Unassembled WGS sequence"/>
</dbReference>
<evidence type="ECO:0000256" key="2">
    <source>
        <dbReference type="SAM" id="SignalP"/>
    </source>
</evidence>
<organism evidence="3 4">
    <name type="scientific">Dreissena polymorpha</name>
    <name type="common">Zebra mussel</name>
    <name type="synonym">Mytilus polymorpha</name>
    <dbReference type="NCBI Taxonomy" id="45954"/>
    <lineage>
        <taxon>Eukaryota</taxon>
        <taxon>Metazoa</taxon>
        <taxon>Spiralia</taxon>
        <taxon>Lophotrochozoa</taxon>
        <taxon>Mollusca</taxon>
        <taxon>Bivalvia</taxon>
        <taxon>Autobranchia</taxon>
        <taxon>Heteroconchia</taxon>
        <taxon>Euheterodonta</taxon>
        <taxon>Imparidentia</taxon>
        <taxon>Neoheterodontei</taxon>
        <taxon>Myida</taxon>
        <taxon>Dreissenoidea</taxon>
        <taxon>Dreissenidae</taxon>
        <taxon>Dreissena</taxon>
    </lineage>
</organism>
<reference evidence="3" key="1">
    <citation type="journal article" date="2019" name="bioRxiv">
        <title>The Genome of the Zebra Mussel, Dreissena polymorpha: A Resource for Invasive Species Research.</title>
        <authorList>
            <person name="McCartney M.A."/>
            <person name="Auch B."/>
            <person name="Kono T."/>
            <person name="Mallez S."/>
            <person name="Zhang Y."/>
            <person name="Obille A."/>
            <person name="Becker A."/>
            <person name="Abrahante J.E."/>
            <person name="Garbe J."/>
            <person name="Badalamenti J.P."/>
            <person name="Herman A."/>
            <person name="Mangelson H."/>
            <person name="Liachko I."/>
            <person name="Sullivan S."/>
            <person name="Sone E.D."/>
            <person name="Koren S."/>
            <person name="Silverstein K.A.T."/>
            <person name="Beckman K.B."/>
            <person name="Gohl D.M."/>
        </authorList>
    </citation>
    <scope>NUCLEOTIDE SEQUENCE</scope>
    <source>
        <strain evidence="3">Duluth1</strain>
        <tissue evidence="3">Whole animal</tissue>
    </source>
</reference>
<name>A0A9D4LTD5_DREPO</name>
<keyword evidence="4" id="KW-1185">Reference proteome</keyword>
<keyword evidence="2" id="KW-0732">Signal</keyword>
<feature type="signal peptide" evidence="2">
    <location>
        <begin position="1"/>
        <end position="15"/>
    </location>
</feature>
<dbReference type="EMBL" id="JAIWYP010000002">
    <property type="protein sequence ID" value="KAH3863860.1"/>
    <property type="molecule type" value="Genomic_DNA"/>
</dbReference>
<feature type="chain" id="PRO_5039103993" description="C2H2-type domain-containing protein" evidence="2">
    <location>
        <begin position="16"/>
        <end position="144"/>
    </location>
</feature>
<evidence type="ECO:0000256" key="1">
    <source>
        <dbReference type="SAM" id="Phobius"/>
    </source>
</evidence>
<proteinExistence type="predicted"/>
<reference evidence="3" key="2">
    <citation type="submission" date="2020-11" db="EMBL/GenBank/DDBJ databases">
        <authorList>
            <person name="McCartney M.A."/>
            <person name="Auch B."/>
            <person name="Kono T."/>
            <person name="Mallez S."/>
            <person name="Becker A."/>
            <person name="Gohl D.M."/>
            <person name="Silverstein K.A.T."/>
            <person name="Koren S."/>
            <person name="Bechman K.B."/>
            <person name="Herman A."/>
            <person name="Abrahante J.E."/>
            <person name="Garbe J."/>
        </authorList>
    </citation>
    <scope>NUCLEOTIDE SEQUENCE</scope>
    <source>
        <strain evidence="3">Duluth1</strain>
        <tissue evidence="3">Whole animal</tissue>
    </source>
</reference>
<evidence type="ECO:0000313" key="4">
    <source>
        <dbReference type="Proteomes" id="UP000828390"/>
    </source>
</evidence>
<protein>
    <recommendedName>
        <fullName evidence="5">C2H2-type domain-containing protein</fullName>
    </recommendedName>
</protein>
<feature type="transmembrane region" description="Helical" evidence="1">
    <location>
        <begin position="123"/>
        <end position="142"/>
    </location>
</feature>